<name>A0A3N0YF20_ANAGA</name>
<dbReference type="GO" id="GO:0005912">
    <property type="term" value="C:adherens junction"/>
    <property type="evidence" value="ECO:0007669"/>
    <property type="project" value="TreeGrafter"/>
</dbReference>
<dbReference type="EMBL" id="RJVU01043382">
    <property type="protein sequence ID" value="ROL44865.1"/>
    <property type="molecule type" value="Genomic_DNA"/>
</dbReference>
<evidence type="ECO:0000313" key="3">
    <source>
        <dbReference type="Proteomes" id="UP000281406"/>
    </source>
</evidence>
<keyword evidence="3" id="KW-1185">Reference proteome</keyword>
<sequence length="165" mass="17881">MLYSANSGLQKTAMSLVGNMSRVSSLRSTMAKEVLPTVSSVLSAWNLKMVKSDSSIATACRVMHTLMLADPESGKKVLNSKLINSLSMLSTNMSLETARKAAAVLLFSMWGQKDIQNGLKKATCNPCFSNLLPVKVHWNGSQTHDFPPVNSYQIDVLPVTSSDVT</sequence>
<dbReference type="SUPFAM" id="SSF48371">
    <property type="entry name" value="ARM repeat"/>
    <property type="match status" value="1"/>
</dbReference>
<dbReference type="GO" id="GO:0005737">
    <property type="term" value="C:cytoplasm"/>
    <property type="evidence" value="ECO:0007669"/>
    <property type="project" value="TreeGrafter"/>
</dbReference>
<dbReference type="AlphaFoldDB" id="A0A3N0YF20"/>
<proteinExistence type="predicted"/>
<evidence type="ECO:0000256" key="1">
    <source>
        <dbReference type="ARBA" id="ARBA00022737"/>
    </source>
</evidence>
<dbReference type="OrthoDB" id="8953980at2759"/>
<reference evidence="2 3" key="1">
    <citation type="submission" date="2018-10" db="EMBL/GenBank/DDBJ databases">
        <title>Genome assembly for a Yunnan-Guizhou Plateau 3E fish, Anabarilius grahami (Regan), and its evolutionary and genetic applications.</title>
        <authorList>
            <person name="Jiang W."/>
        </authorList>
    </citation>
    <scope>NUCLEOTIDE SEQUENCE [LARGE SCALE GENOMIC DNA]</scope>
    <source>
        <strain evidence="2">AG-KIZ</strain>
        <tissue evidence="2">Muscle</tissue>
    </source>
</reference>
<comment type="caution">
    <text evidence="2">The sequence shown here is derived from an EMBL/GenBank/DDBJ whole genome shotgun (WGS) entry which is preliminary data.</text>
</comment>
<accession>A0A3N0YF20</accession>
<dbReference type="Proteomes" id="UP000281406">
    <property type="component" value="Unassembled WGS sequence"/>
</dbReference>
<dbReference type="GO" id="GO:0098609">
    <property type="term" value="P:cell-cell adhesion"/>
    <property type="evidence" value="ECO:0007669"/>
    <property type="project" value="InterPro"/>
</dbReference>
<dbReference type="Gene3D" id="1.25.10.10">
    <property type="entry name" value="Leucine-rich Repeat Variant"/>
    <property type="match status" value="1"/>
</dbReference>
<dbReference type="GO" id="GO:0005634">
    <property type="term" value="C:nucleus"/>
    <property type="evidence" value="ECO:0007669"/>
    <property type="project" value="TreeGrafter"/>
</dbReference>
<dbReference type="PANTHER" id="PTHR10372">
    <property type="entry name" value="PLAKOPHILLIN-RELATED"/>
    <property type="match status" value="1"/>
</dbReference>
<dbReference type="InterPro" id="IPR011989">
    <property type="entry name" value="ARM-like"/>
</dbReference>
<dbReference type="InterPro" id="IPR028435">
    <property type="entry name" value="Plakophilin/d_Catenin"/>
</dbReference>
<protein>
    <submittedName>
        <fullName evidence="2">Plakophilin-1</fullName>
    </submittedName>
</protein>
<evidence type="ECO:0000313" key="2">
    <source>
        <dbReference type="EMBL" id="ROL44865.1"/>
    </source>
</evidence>
<dbReference type="GO" id="GO:0005886">
    <property type="term" value="C:plasma membrane"/>
    <property type="evidence" value="ECO:0007669"/>
    <property type="project" value="TreeGrafter"/>
</dbReference>
<keyword evidence="1" id="KW-0677">Repeat</keyword>
<dbReference type="PANTHER" id="PTHR10372:SF3">
    <property type="entry name" value="PLAKOPHILIN-1"/>
    <property type="match status" value="1"/>
</dbReference>
<organism evidence="2 3">
    <name type="scientific">Anabarilius grahami</name>
    <name type="common">Kanglang fish</name>
    <name type="synonym">Barilius grahami</name>
    <dbReference type="NCBI Taxonomy" id="495550"/>
    <lineage>
        <taxon>Eukaryota</taxon>
        <taxon>Metazoa</taxon>
        <taxon>Chordata</taxon>
        <taxon>Craniata</taxon>
        <taxon>Vertebrata</taxon>
        <taxon>Euteleostomi</taxon>
        <taxon>Actinopterygii</taxon>
        <taxon>Neopterygii</taxon>
        <taxon>Teleostei</taxon>
        <taxon>Ostariophysi</taxon>
        <taxon>Cypriniformes</taxon>
        <taxon>Xenocyprididae</taxon>
        <taxon>Xenocypridinae</taxon>
        <taxon>Xenocypridinae incertae sedis</taxon>
        <taxon>Anabarilius</taxon>
    </lineage>
</organism>
<dbReference type="InterPro" id="IPR016024">
    <property type="entry name" value="ARM-type_fold"/>
</dbReference>
<gene>
    <name evidence="2" type="ORF">DPX16_10917</name>
</gene>